<gene>
    <name evidence="1" type="ORF">GCM10009836_03670</name>
</gene>
<dbReference type="InterPro" id="IPR012337">
    <property type="entry name" value="RNaseH-like_sf"/>
</dbReference>
<protein>
    <recommendedName>
        <fullName evidence="3">Integrase catalytic domain-containing protein</fullName>
    </recommendedName>
</protein>
<dbReference type="EMBL" id="BAAAQK010000001">
    <property type="protein sequence ID" value="GAA1829121.1"/>
    <property type="molecule type" value="Genomic_DNA"/>
</dbReference>
<comment type="caution">
    <text evidence="1">The sequence shown here is derived from an EMBL/GenBank/DDBJ whole genome shotgun (WGS) entry which is preliminary data.</text>
</comment>
<dbReference type="Proteomes" id="UP001500449">
    <property type="component" value="Unassembled WGS sequence"/>
</dbReference>
<reference evidence="1 2" key="1">
    <citation type="journal article" date="2019" name="Int. J. Syst. Evol. Microbiol.">
        <title>The Global Catalogue of Microorganisms (GCM) 10K type strain sequencing project: providing services to taxonomists for standard genome sequencing and annotation.</title>
        <authorList>
            <consortium name="The Broad Institute Genomics Platform"/>
            <consortium name="The Broad Institute Genome Sequencing Center for Infectious Disease"/>
            <person name="Wu L."/>
            <person name="Ma J."/>
        </authorList>
    </citation>
    <scope>NUCLEOTIDE SEQUENCE [LARGE SCALE GENOMIC DNA]</scope>
    <source>
        <strain evidence="1 2">JCM 16009</strain>
    </source>
</reference>
<name>A0ABN2MJ25_9PSEU</name>
<keyword evidence="2" id="KW-1185">Reference proteome</keyword>
<evidence type="ECO:0000313" key="2">
    <source>
        <dbReference type="Proteomes" id="UP001500449"/>
    </source>
</evidence>
<dbReference type="SUPFAM" id="SSF53098">
    <property type="entry name" value="Ribonuclease H-like"/>
    <property type="match status" value="1"/>
</dbReference>
<proteinExistence type="predicted"/>
<organism evidence="1 2">
    <name type="scientific">Pseudonocardia ailaonensis</name>
    <dbReference type="NCBI Taxonomy" id="367279"/>
    <lineage>
        <taxon>Bacteria</taxon>
        <taxon>Bacillati</taxon>
        <taxon>Actinomycetota</taxon>
        <taxon>Actinomycetes</taxon>
        <taxon>Pseudonocardiales</taxon>
        <taxon>Pseudonocardiaceae</taxon>
        <taxon>Pseudonocardia</taxon>
    </lineage>
</organism>
<evidence type="ECO:0008006" key="3">
    <source>
        <dbReference type="Google" id="ProtNLM"/>
    </source>
</evidence>
<accession>A0ABN2MJ25</accession>
<sequence length="50" mass="5328">MEDACSKWIVGYSTDAPMTSQLAVDALRNAVTLRAPDATAIVPSDRGSQF</sequence>
<evidence type="ECO:0000313" key="1">
    <source>
        <dbReference type="EMBL" id="GAA1829121.1"/>
    </source>
</evidence>